<dbReference type="RefSeq" id="XP_018068727.1">
    <property type="nucleotide sequence ID" value="XM_018205282.1"/>
</dbReference>
<dbReference type="InParanoid" id="A0A194X3H2"/>
<evidence type="ECO:0000313" key="1">
    <source>
        <dbReference type="EMBL" id="KUJ14372.1"/>
    </source>
</evidence>
<dbReference type="EMBL" id="KQ947420">
    <property type="protein sequence ID" value="KUJ14372.1"/>
    <property type="molecule type" value="Genomic_DNA"/>
</dbReference>
<dbReference type="Proteomes" id="UP000070700">
    <property type="component" value="Unassembled WGS sequence"/>
</dbReference>
<keyword evidence="2" id="KW-1185">Reference proteome</keyword>
<protein>
    <submittedName>
        <fullName evidence="1">Uncharacterized protein</fullName>
    </submittedName>
</protein>
<organism evidence="1 2">
    <name type="scientific">Mollisia scopiformis</name>
    <name type="common">Conifer needle endophyte fungus</name>
    <name type="synonym">Phialocephala scopiformis</name>
    <dbReference type="NCBI Taxonomy" id="149040"/>
    <lineage>
        <taxon>Eukaryota</taxon>
        <taxon>Fungi</taxon>
        <taxon>Dikarya</taxon>
        <taxon>Ascomycota</taxon>
        <taxon>Pezizomycotina</taxon>
        <taxon>Leotiomycetes</taxon>
        <taxon>Helotiales</taxon>
        <taxon>Mollisiaceae</taxon>
        <taxon>Mollisia</taxon>
    </lineage>
</organism>
<sequence length="76" mass="8805">MVGTLSHDPSTVIWNFTLIHPSVLPQISKRALTARFLDPDLNLRPRPKNSVQLTLSQIYKKENQTQFVSSFVQRWL</sequence>
<evidence type="ECO:0000313" key="2">
    <source>
        <dbReference type="Proteomes" id="UP000070700"/>
    </source>
</evidence>
<dbReference type="AlphaFoldDB" id="A0A194X3H2"/>
<dbReference type="KEGG" id="psco:LY89DRAFT_136989"/>
<gene>
    <name evidence="1" type="ORF">LY89DRAFT_136989</name>
</gene>
<accession>A0A194X3H2</accession>
<reference evidence="1 2" key="1">
    <citation type="submission" date="2015-10" db="EMBL/GenBank/DDBJ databases">
        <title>Full genome of DAOMC 229536 Phialocephala scopiformis, a fungal endophyte of spruce producing the potent anti-insectan compound rugulosin.</title>
        <authorList>
            <consortium name="DOE Joint Genome Institute"/>
            <person name="Walker A.K."/>
            <person name="Frasz S.L."/>
            <person name="Seifert K.A."/>
            <person name="Miller J.D."/>
            <person name="Mondo S.J."/>
            <person name="Labutti K."/>
            <person name="Lipzen A."/>
            <person name="Dockter R."/>
            <person name="Kennedy M."/>
            <person name="Grigoriev I.V."/>
            <person name="Spatafora J.W."/>
        </authorList>
    </citation>
    <scope>NUCLEOTIDE SEQUENCE [LARGE SCALE GENOMIC DNA]</scope>
    <source>
        <strain evidence="1 2">CBS 120377</strain>
    </source>
</reference>
<name>A0A194X3H2_MOLSC</name>
<proteinExistence type="predicted"/>
<dbReference type="GeneID" id="28815008"/>